<comment type="catalytic activity">
    <reaction evidence="10">
        <text>D-sedoheptulose 7-phosphate + D-glyceraldehyde 3-phosphate = aldehydo-D-ribose 5-phosphate + D-xylulose 5-phosphate</text>
        <dbReference type="Rhea" id="RHEA:10508"/>
        <dbReference type="ChEBI" id="CHEBI:57483"/>
        <dbReference type="ChEBI" id="CHEBI:57737"/>
        <dbReference type="ChEBI" id="CHEBI:58273"/>
        <dbReference type="ChEBI" id="CHEBI:59776"/>
        <dbReference type="EC" id="2.2.1.1"/>
    </reaction>
</comment>
<keyword evidence="13" id="KW-1185">Reference proteome</keyword>
<evidence type="ECO:0000313" key="13">
    <source>
        <dbReference type="Proteomes" id="UP000198892"/>
    </source>
</evidence>
<evidence type="ECO:0000256" key="8">
    <source>
        <dbReference type="ARBA" id="ARBA00022842"/>
    </source>
</evidence>
<dbReference type="SUPFAM" id="SSF52518">
    <property type="entry name" value="Thiamin diphosphate-binding fold (THDP-binding)"/>
    <property type="match status" value="1"/>
</dbReference>
<dbReference type="InterPro" id="IPR020826">
    <property type="entry name" value="Transketolase_BS"/>
</dbReference>
<protein>
    <recommendedName>
        <fullName evidence="5">transketolase</fullName>
        <ecNumber evidence="5">2.2.1.1</ecNumber>
    </recommendedName>
</protein>
<dbReference type="Pfam" id="PF02779">
    <property type="entry name" value="Transket_pyr"/>
    <property type="match status" value="1"/>
</dbReference>
<evidence type="ECO:0000256" key="9">
    <source>
        <dbReference type="ARBA" id="ARBA00023052"/>
    </source>
</evidence>
<dbReference type="Gene3D" id="3.40.50.920">
    <property type="match status" value="1"/>
</dbReference>
<comment type="subunit">
    <text evidence="4">Homodimer.</text>
</comment>
<comment type="similarity">
    <text evidence="3">Belongs to the transketolase family.</text>
</comment>
<evidence type="ECO:0000256" key="5">
    <source>
        <dbReference type="ARBA" id="ARBA00013152"/>
    </source>
</evidence>
<evidence type="ECO:0000256" key="7">
    <source>
        <dbReference type="ARBA" id="ARBA00022723"/>
    </source>
</evidence>
<gene>
    <name evidence="12" type="ORF">SAMN05518683_101173</name>
</gene>
<keyword evidence="7" id="KW-0479">Metal-binding</keyword>
<name>A0A1I5LAY6_9BACI</name>
<dbReference type="GO" id="GO:0006098">
    <property type="term" value="P:pentose-phosphate shunt"/>
    <property type="evidence" value="ECO:0007669"/>
    <property type="project" value="TreeGrafter"/>
</dbReference>
<evidence type="ECO:0000256" key="2">
    <source>
        <dbReference type="ARBA" id="ARBA00001964"/>
    </source>
</evidence>
<dbReference type="InterPro" id="IPR005475">
    <property type="entry name" value="Transketolase-like_Pyr-bd"/>
</dbReference>
<feature type="domain" description="Transketolase-like pyrimidine-binding" evidence="11">
    <location>
        <begin position="1"/>
        <end position="85"/>
    </location>
</feature>
<dbReference type="InterPro" id="IPR009014">
    <property type="entry name" value="Transketo_C/PFOR_II"/>
</dbReference>
<keyword evidence="6" id="KW-0808">Transferase</keyword>
<dbReference type="EC" id="2.2.1.1" evidence="5"/>
<comment type="cofactor">
    <cofactor evidence="2">
        <name>thiamine diphosphate</name>
        <dbReference type="ChEBI" id="CHEBI:58937"/>
    </cofactor>
</comment>
<comment type="cofactor">
    <cofactor evidence="1">
        <name>Mg(2+)</name>
        <dbReference type="ChEBI" id="CHEBI:18420"/>
    </cofactor>
</comment>
<evidence type="ECO:0000313" key="12">
    <source>
        <dbReference type="EMBL" id="SFO94388.1"/>
    </source>
</evidence>
<dbReference type="RefSeq" id="WP_093334755.1">
    <property type="nucleotide sequence ID" value="NZ_FOXD01000001.1"/>
</dbReference>
<evidence type="ECO:0000256" key="10">
    <source>
        <dbReference type="ARBA" id="ARBA00049473"/>
    </source>
</evidence>
<dbReference type="AlphaFoldDB" id="A0A1I5LAY6"/>
<evidence type="ECO:0000256" key="4">
    <source>
        <dbReference type="ARBA" id="ARBA00011738"/>
    </source>
</evidence>
<dbReference type="GO" id="GO:0046872">
    <property type="term" value="F:metal ion binding"/>
    <property type="evidence" value="ECO:0007669"/>
    <property type="project" value="UniProtKB-KW"/>
</dbReference>
<dbReference type="SMART" id="SM00861">
    <property type="entry name" value="Transket_pyr"/>
    <property type="match status" value="1"/>
</dbReference>
<dbReference type="FunFam" id="3.40.50.920:FF:000003">
    <property type="entry name" value="Transketolase"/>
    <property type="match status" value="1"/>
</dbReference>
<dbReference type="GO" id="GO:0004802">
    <property type="term" value="F:transketolase activity"/>
    <property type="evidence" value="ECO:0007669"/>
    <property type="project" value="UniProtKB-EC"/>
</dbReference>
<dbReference type="SUPFAM" id="SSF52922">
    <property type="entry name" value="TK C-terminal domain-like"/>
    <property type="match status" value="1"/>
</dbReference>
<dbReference type="STRING" id="1884432.SAMN05518683_101173"/>
<dbReference type="InterPro" id="IPR029061">
    <property type="entry name" value="THDP-binding"/>
</dbReference>
<dbReference type="Pfam" id="PF22613">
    <property type="entry name" value="Transketolase_C_1"/>
    <property type="match status" value="1"/>
</dbReference>
<evidence type="ECO:0000256" key="1">
    <source>
        <dbReference type="ARBA" id="ARBA00001946"/>
    </source>
</evidence>
<dbReference type="PANTHER" id="PTHR43522:SF2">
    <property type="entry name" value="TRANSKETOLASE 1-RELATED"/>
    <property type="match status" value="1"/>
</dbReference>
<evidence type="ECO:0000256" key="3">
    <source>
        <dbReference type="ARBA" id="ARBA00007131"/>
    </source>
</evidence>
<dbReference type="InterPro" id="IPR055152">
    <property type="entry name" value="Transketolase-like_C_2"/>
</dbReference>
<dbReference type="Gene3D" id="3.40.50.970">
    <property type="match status" value="1"/>
</dbReference>
<accession>A0A1I5LAY6</accession>
<dbReference type="OrthoDB" id="8732661at2"/>
<dbReference type="EMBL" id="FOXD01000001">
    <property type="protein sequence ID" value="SFO94388.1"/>
    <property type="molecule type" value="Genomic_DNA"/>
</dbReference>
<organism evidence="12 13">
    <name type="scientific">Salibacterium halotolerans</name>
    <dbReference type="NCBI Taxonomy" id="1884432"/>
    <lineage>
        <taxon>Bacteria</taxon>
        <taxon>Bacillati</taxon>
        <taxon>Bacillota</taxon>
        <taxon>Bacilli</taxon>
        <taxon>Bacillales</taxon>
        <taxon>Bacillaceae</taxon>
    </lineage>
</organism>
<dbReference type="CDD" id="cd07033">
    <property type="entry name" value="TPP_PYR_DXS_TK_like"/>
    <property type="match status" value="1"/>
</dbReference>
<dbReference type="InterPro" id="IPR033247">
    <property type="entry name" value="Transketolase_fam"/>
</dbReference>
<proteinExistence type="inferred from homology"/>
<keyword evidence="8" id="KW-0460">Magnesium</keyword>
<sequence length="223" mass="24365">MRSAIRTSAIMNNPVTYVFTHDSIAVGEDGPTHQPVEHIASLRAMPNVNVLRPADAKETAAAWKRALSRSSQPSALIFSRQKLPSLPLSLDEVEKGTAKGAYSVEKSENPDLVLLASGSEVALALEAAAQLKEEGYRSNVVSMPSWDLFEQQTEEYKQSVIPPDVKKRAAFEMASPLGWHKYTGDHGYVFGIETFGASAPGDIVVEKYGFTAENIARKLKQVF</sequence>
<dbReference type="Proteomes" id="UP000198892">
    <property type="component" value="Unassembled WGS sequence"/>
</dbReference>
<dbReference type="PROSITE" id="PS00802">
    <property type="entry name" value="TRANSKETOLASE_2"/>
    <property type="match status" value="1"/>
</dbReference>
<evidence type="ECO:0000259" key="11">
    <source>
        <dbReference type="SMART" id="SM00861"/>
    </source>
</evidence>
<reference evidence="13" key="1">
    <citation type="submission" date="2016-10" db="EMBL/GenBank/DDBJ databases">
        <authorList>
            <person name="Varghese N."/>
            <person name="Submissions S."/>
        </authorList>
    </citation>
    <scope>NUCLEOTIDE SEQUENCE [LARGE SCALE GENOMIC DNA]</scope>
    <source>
        <strain evidence="13">S7</strain>
    </source>
</reference>
<dbReference type="GO" id="GO:0005829">
    <property type="term" value="C:cytosol"/>
    <property type="evidence" value="ECO:0007669"/>
    <property type="project" value="TreeGrafter"/>
</dbReference>
<keyword evidence="9" id="KW-0786">Thiamine pyrophosphate</keyword>
<evidence type="ECO:0000256" key="6">
    <source>
        <dbReference type="ARBA" id="ARBA00022679"/>
    </source>
</evidence>
<dbReference type="PANTHER" id="PTHR43522">
    <property type="entry name" value="TRANSKETOLASE"/>
    <property type="match status" value="1"/>
</dbReference>